<gene>
    <name evidence="2" type="ORF">GN244_ATG05865</name>
</gene>
<sequence length="118" mass="13354">MNHIGLETLDNQVTSAARLAISTVRKHCVPLQQSLNEEVQQNKVNHNIPTQVLRRANAVQSSSRRVPLSGERSSLRWTQRNRTTAKRLHGSTTSASSREQLIVQRPECFYGGCRRPDH</sequence>
<dbReference type="EMBL" id="WSZM01000111">
    <property type="protein sequence ID" value="KAF4041829.1"/>
    <property type="molecule type" value="Genomic_DNA"/>
</dbReference>
<feature type="region of interest" description="Disordered" evidence="1">
    <location>
        <begin position="56"/>
        <end position="97"/>
    </location>
</feature>
<dbReference type="AlphaFoldDB" id="A0A833T3N5"/>
<protein>
    <submittedName>
        <fullName evidence="2">Uncharacterized protein</fullName>
    </submittedName>
</protein>
<name>A0A833T3N5_PHYIN</name>
<evidence type="ECO:0000256" key="1">
    <source>
        <dbReference type="SAM" id="MobiDB-lite"/>
    </source>
</evidence>
<accession>A0A833T3N5</accession>
<evidence type="ECO:0000313" key="3">
    <source>
        <dbReference type="Proteomes" id="UP000602510"/>
    </source>
</evidence>
<reference evidence="2" key="1">
    <citation type="submission" date="2020-04" db="EMBL/GenBank/DDBJ databases">
        <title>Hybrid Assembly of Korean Phytophthora infestans isolates.</title>
        <authorList>
            <person name="Prokchorchik M."/>
            <person name="Lee Y."/>
            <person name="Seo J."/>
            <person name="Cho J.-H."/>
            <person name="Park Y.-E."/>
            <person name="Jang D.-C."/>
            <person name="Im J.-S."/>
            <person name="Choi J.-G."/>
            <person name="Park H.-J."/>
            <person name="Lee G.-B."/>
            <person name="Lee Y.-G."/>
            <person name="Hong S.-Y."/>
            <person name="Cho K."/>
            <person name="Sohn K.H."/>
        </authorList>
    </citation>
    <scope>NUCLEOTIDE SEQUENCE</scope>
    <source>
        <strain evidence="2">KR_1_A1</strain>
    </source>
</reference>
<organism evidence="2 3">
    <name type="scientific">Phytophthora infestans</name>
    <name type="common">Potato late blight agent</name>
    <name type="synonym">Botrytis infestans</name>
    <dbReference type="NCBI Taxonomy" id="4787"/>
    <lineage>
        <taxon>Eukaryota</taxon>
        <taxon>Sar</taxon>
        <taxon>Stramenopiles</taxon>
        <taxon>Oomycota</taxon>
        <taxon>Peronosporomycetes</taxon>
        <taxon>Peronosporales</taxon>
        <taxon>Peronosporaceae</taxon>
        <taxon>Phytophthora</taxon>
    </lineage>
</organism>
<keyword evidence="3" id="KW-1185">Reference proteome</keyword>
<proteinExistence type="predicted"/>
<dbReference type="Proteomes" id="UP000602510">
    <property type="component" value="Unassembled WGS sequence"/>
</dbReference>
<feature type="compositionally biased region" description="Polar residues" evidence="1">
    <location>
        <begin position="71"/>
        <end position="82"/>
    </location>
</feature>
<comment type="caution">
    <text evidence="2">The sequence shown here is derived from an EMBL/GenBank/DDBJ whole genome shotgun (WGS) entry which is preliminary data.</text>
</comment>
<evidence type="ECO:0000313" key="2">
    <source>
        <dbReference type="EMBL" id="KAF4041829.1"/>
    </source>
</evidence>